<keyword evidence="3 9" id="KW-0479">Metal-binding</keyword>
<evidence type="ECO:0000256" key="3">
    <source>
        <dbReference type="ARBA" id="ARBA00022723"/>
    </source>
</evidence>
<feature type="domain" description="1-deoxy-D-xylulose 5-phosphate reductoisomerase N-terminal" evidence="10">
    <location>
        <begin position="4"/>
        <end position="129"/>
    </location>
</feature>
<dbReference type="SUPFAM" id="SSF55347">
    <property type="entry name" value="Glyceraldehyde-3-phosphate dehydrogenase-like, C-terminal domain"/>
    <property type="match status" value="1"/>
</dbReference>
<feature type="binding site" evidence="9">
    <location>
        <position position="121"/>
    </location>
    <ligand>
        <name>NADPH</name>
        <dbReference type="ChEBI" id="CHEBI:57783"/>
    </ligand>
</feature>
<dbReference type="AlphaFoldDB" id="A0A3G3JUW5"/>
<dbReference type="EC" id="1.1.1.267" evidence="9"/>
<dbReference type="PANTHER" id="PTHR30525">
    <property type="entry name" value="1-DEOXY-D-XYLULOSE 5-PHOSPHATE REDUCTOISOMERASE"/>
    <property type="match status" value="1"/>
</dbReference>
<feature type="binding site" evidence="9">
    <location>
        <position position="218"/>
    </location>
    <ligand>
        <name>1-deoxy-D-xylulose 5-phosphate</name>
        <dbReference type="ChEBI" id="CHEBI:57792"/>
    </ligand>
</feature>
<dbReference type="InterPro" id="IPR013512">
    <property type="entry name" value="DXP_reductoisomerase_N"/>
</dbReference>
<keyword evidence="4 9" id="KW-0521">NADP</keyword>
<keyword evidence="13" id="KW-0413">Isomerase</keyword>
<dbReference type="SUPFAM" id="SSF51735">
    <property type="entry name" value="NAD(P)-binding Rossmann-fold domains"/>
    <property type="match status" value="1"/>
</dbReference>
<dbReference type="PANTHER" id="PTHR30525:SF0">
    <property type="entry name" value="1-DEOXY-D-XYLULOSE 5-PHOSPHATE REDUCTOISOMERASE, CHLOROPLASTIC"/>
    <property type="match status" value="1"/>
</dbReference>
<comment type="cofactor">
    <cofactor evidence="9">
        <name>Mg(2+)</name>
        <dbReference type="ChEBI" id="CHEBI:18420"/>
    </cofactor>
    <cofactor evidence="9">
        <name>Mn(2+)</name>
        <dbReference type="ChEBI" id="CHEBI:29035"/>
    </cofactor>
</comment>
<evidence type="ECO:0000256" key="8">
    <source>
        <dbReference type="ARBA" id="ARBA00048543"/>
    </source>
</evidence>
<feature type="binding site" evidence="9">
    <location>
        <position position="11"/>
    </location>
    <ligand>
        <name>NADPH</name>
        <dbReference type="ChEBI" id="CHEBI:57783"/>
    </ligand>
</feature>
<dbReference type="Gene3D" id="3.40.50.720">
    <property type="entry name" value="NAD(P)-binding Rossmann-like Domain"/>
    <property type="match status" value="1"/>
</dbReference>
<organism evidence="13 14">
    <name type="scientific">Cohnella candidum</name>
    <dbReference type="NCBI Taxonomy" id="2674991"/>
    <lineage>
        <taxon>Bacteria</taxon>
        <taxon>Bacillati</taxon>
        <taxon>Bacillota</taxon>
        <taxon>Bacilli</taxon>
        <taxon>Bacillales</taxon>
        <taxon>Paenibacillaceae</taxon>
        <taxon>Cohnella</taxon>
    </lineage>
</organism>
<feature type="binding site" evidence="9">
    <location>
        <position position="12"/>
    </location>
    <ligand>
        <name>NADPH</name>
        <dbReference type="ChEBI" id="CHEBI:57783"/>
    </ligand>
</feature>
<dbReference type="InterPro" id="IPR003821">
    <property type="entry name" value="DXP_reductoisomerase"/>
</dbReference>
<feature type="binding site" evidence="9">
    <location>
        <position position="36"/>
    </location>
    <ligand>
        <name>NADPH</name>
        <dbReference type="ChEBI" id="CHEBI:57783"/>
    </ligand>
</feature>
<feature type="binding site" evidence="9">
    <location>
        <position position="10"/>
    </location>
    <ligand>
        <name>NADPH</name>
        <dbReference type="ChEBI" id="CHEBI:57783"/>
    </ligand>
</feature>
<evidence type="ECO:0000256" key="6">
    <source>
        <dbReference type="ARBA" id="ARBA00023211"/>
    </source>
</evidence>
<feature type="binding site" evidence="9">
    <location>
        <position position="218"/>
    </location>
    <ligand>
        <name>Mn(2+)</name>
        <dbReference type="ChEBI" id="CHEBI:29035"/>
    </ligand>
</feature>
<dbReference type="SUPFAM" id="SSF69055">
    <property type="entry name" value="1-deoxy-D-xylulose-5-phosphate reductoisomerase, C-terminal domain"/>
    <property type="match status" value="1"/>
</dbReference>
<evidence type="ECO:0000313" key="14">
    <source>
        <dbReference type="Proteomes" id="UP000269097"/>
    </source>
</evidence>
<dbReference type="InterPro" id="IPR036169">
    <property type="entry name" value="DXPR_C_sf"/>
</dbReference>
<dbReference type="Proteomes" id="UP000269097">
    <property type="component" value="Chromosome"/>
</dbReference>
<dbReference type="NCBIfam" id="NF009114">
    <property type="entry name" value="PRK12464.1"/>
    <property type="match status" value="1"/>
</dbReference>
<evidence type="ECO:0000256" key="1">
    <source>
        <dbReference type="ARBA" id="ARBA00005094"/>
    </source>
</evidence>
<evidence type="ECO:0000259" key="11">
    <source>
        <dbReference type="Pfam" id="PF08436"/>
    </source>
</evidence>
<dbReference type="Gene3D" id="1.10.1740.10">
    <property type="match status" value="1"/>
</dbReference>
<comment type="catalytic activity">
    <reaction evidence="8">
        <text>2-C-methyl-D-erythritol 4-phosphate + NADP(+) = 1-deoxy-D-xylulose 5-phosphate + NADPH + H(+)</text>
        <dbReference type="Rhea" id="RHEA:13717"/>
        <dbReference type="ChEBI" id="CHEBI:15378"/>
        <dbReference type="ChEBI" id="CHEBI:57783"/>
        <dbReference type="ChEBI" id="CHEBI:57792"/>
        <dbReference type="ChEBI" id="CHEBI:58262"/>
        <dbReference type="ChEBI" id="CHEBI:58349"/>
        <dbReference type="EC" id="1.1.1.267"/>
    </reaction>
    <physiologicalReaction direction="right-to-left" evidence="8">
        <dbReference type="Rhea" id="RHEA:13719"/>
    </physiologicalReaction>
</comment>
<evidence type="ECO:0000256" key="9">
    <source>
        <dbReference type="HAMAP-Rule" id="MF_00183"/>
    </source>
</evidence>
<feature type="binding site" evidence="9">
    <location>
        <position position="149"/>
    </location>
    <ligand>
        <name>1-deoxy-D-xylulose 5-phosphate</name>
        <dbReference type="ChEBI" id="CHEBI:57792"/>
    </ligand>
</feature>
<keyword evidence="14" id="KW-1185">Reference proteome</keyword>
<comment type="similarity">
    <text evidence="2 9">Belongs to the DXR family.</text>
</comment>
<feature type="domain" description="1-deoxy-D-xylulose 5-phosphate reductoisomerase C-terminal" evidence="11">
    <location>
        <begin position="143"/>
        <end position="226"/>
    </location>
</feature>
<comment type="pathway">
    <text evidence="1 9">Isoprenoid biosynthesis; isopentenyl diphosphate biosynthesis via DXP pathway; isopentenyl diphosphate from 1-deoxy-D-xylulose 5-phosphate: step 1/6.</text>
</comment>
<evidence type="ECO:0000259" key="10">
    <source>
        <dbReference type="Pfam" id="PF02670"/>
    </source>
</evidence>
<feature type="binding site" evidence="9">
    <location>
        <position position="122"/>
    </location>
    <ligand>
        <name>1-deoxy-D-xylulose 5-phosphate</name>
        <dbReference type="ChEBI" id="CHEBI:57792"/>
    </ligand>
</feature>
<dbReference type="GO" id="GO:0070402">
    <property type="term" value="F:NADPH binding"/>
    <property type="evidence" value="ECO:0007669"/>
    <property type="project" value="InterPro"/>
</dbReference>
<keyword evidence="6 9" id="KW-0464">Manganese</keyword>
<dbReference type="RefSeq" id="WP_123040077.1">
    <property type="nucleotide sequence ID" value="NZ_CP033433.1"/>
</dbReference>
<keyword evidence="5 9" id="KW-0560">Oxidoreductase</keyword>
<name>A0A3G3JUW5_9BACL</name>
<comment type="caution">
    <text evidence="9">Lacks conserved residue(s) required for the propagation of feature annotation.</text>
</comment>
<feature type="binding site" evidence="9">
    <location>
        <position position="214"/>
    </location>
    <ligand>
        <name>1-deoxy-D-xylulose 5-phosphate</name>
        <dbReference type="ChEBI" id="CHEBI:57792"/>
    </ligand>
</feature>
<reference evidence="13 14" key="1">
    <citation type="submission" date="2018-10" db="EMBL/GenBank/DDBJ databases">
        <title>Genome Sequence of Cohnella sp.</title>
        <authorList>
            <person name="Srinivasan S."/>
            <person name="Kim M.K."/>
        </authorList>
    </citation>
    <scope>NUCLEOTIDE SEQUENCE [LARGE SCALE GENOMIC DNA]</scope>
    <source>
        <strain evidence="13 14">18JY8-7</strain>
    </source>
</reference>
<feature type="binding site" evidence="9">
    <location>
        <position position="13"/>
    </location>
    <ligand>
        <name>NADPH</name>
        <dbReference type="ChEBI" id="CHEBI:57783"/>
    </ligand>
</feature>
<sequence>MKKIAILGSTGSIGTQTLDVVSREPEAYEVVGLGAGTNVELLLEQAAKFRPPYVSVATRELADSIRHRVPEGTRVLHGEEGLNEIAANAGADYVVCALVGSLGLISTLAAIDAGAAIGLANKETLVTGGHIVMSRAAEKGVKILPVDSEHSALFQCLNGEDRKALKRLILTASGGSFRDKTRDQLKDVTVEDALKHPNWSMGAKVTIDSATMANKGLEVIEAHWLFGVPYDRIDVMIHPESIVHSMVEFEDTSVMAQLGNPDMRVPIQYALTYPERRPSPASPLDLLAAGALHFRPMDFGRYPCLRLAYEAGRAGGTAPAVFNAANETAVARFLRKEIPFLAIEDIVETVLSRHAAAPSPDLEAILDADRWARLEADSIGG</sequence>
<feature type="binding site" evidence="9">
    <location>
        <position position="209"/>
    </location>
    <ligand>
        <name>1-deoxy-D-xylulose 5-phosphate</name>
        <dbReference type="ChEBI" id="CHEBI:57792"/>
    </ligand>
</feature>
<dbReference type="InterPro" id="IPR026877">
    <property type="entry name" value="DXPR_C"/>
</dbReference>
<dbReference type="Pfam" id="PF02670">
    <property type="entry name" value="DXP_reductoisom"/>
    <property type="match status" value="1"/>
</dbReference>
<dbReference type="Pfam" id="PF13288">
    <property type="entry name" value="DXPR_C"/>
    <property type="match status" value="1"/>
</dbReference>
<dbReference type="KEGG" id="coh:EAV92_05190"/>
<feature type="binding site" evidence="9">
    <location>
        <position position="149"/>
    </location>
    <ligand>
        <name>Mn(2+)</name>
        <dbReference type="ChEBI" id="CHEBI:29035"/>
    </ligand>
</feature>
<keyword evidence="7 9" id="KW-0414">Isoprene biosynthesis</keyword>
<feature type="domain" description="DXP reductoisomerase C-terminal" evidence="12">
    <location>
        <begin position="258"/>
        <end position="373"/>
    </location>
</feature>
<gene>
    <name evidence="9" type="primary">dxr</name>
    <name evidence="13" type="ORF">EAV92_05190</name>
</gene>
<feature type="binding site" evidence="9">
    <location>
        <position position="196"/>
    </location>
    <ligand>
        <name>1-deoxy-D-xylulose 5-phosphate</name>
        <dbReference type="ChEBI" id="CHEBI:57792"/>
    </ligand>
</feature>
<dbReference type="GO" id="GO:0016853">
    <property type="term" value="F:isomerase activity"/>
    <property type="evidence" value="ECO:0007669"/>
    <property type="project" value="UniProtKB-KW"/>
</dbReference>
<dbReference type="GO" id="GO:0051484">
    <property type="term" value="P:isopentenyl diphosphate biosynthetic process, methylerythritol 4-phosphate pathway involved in terpenoid biosynthetic process"/>
    <property type="evidence" value="ECO:0007669"/>
    <property type="project" value="UniProtKB-ARBA"/>
</dbReference>
<evidence type="ECO:0000259" key="12">
    <source>
        <dbReference type="Pfam" id="PF13288"/>
    </source>
</evidence>
<dbReference type="Pfam" id="PF08436">
    <property type="entry name" value="DXP_redisom_C"/>
    <property type="match status" value="1"/>
</dbReference>
<evidence type="ECO:0000256" key="7">
    <source>
        <dbReference type="ARBA" id="ARBA00023229"/>
    </source>
</evidence>
<dbReference type="GO" id="GO:0030145">
    <property type="term" value="F:manganese ion binding"/>
    <property type="evidence" value="ECO:0007669"/>
    <property type="project" value="TreeGrafter"/>
</dbReference>
<dbReference type="EMBL" id="CP033433">
    <property type="protein sequence ID" value="AYQ72016.1"/>
    <property type="molecule type" value="Genomic_DNA"/>
</dbReference>
<keyword evidence="9" id="KW-0460">Magnesium</keyword>
<feature type="binding site" evidence="9">
    <location>
        <position position="202"/>
    </location>
    <ligand>
        <name>NADPH</name>
        <dbReference type="ChEBI" id="CHEBI:57783"/>
    </ligand>
</feature>
<dbReference type="HAMAP" id="MF_00183">
    <property type="entry name" value="DXP_reductoisom"/>
    <property type="match status" value="1"/>
</dbReference>
<dbReference type="PIRSF" id="PIRSF006205">
    <property type="entry name" value="Dxp_reductismrs"/>
    <property type="match status" value="1"/>
</dbReference>
<dbReference type="InterPro" id="IPR036291">
    <property type="entry name" value="NAD(P)-bd_dom_sf"/>
</dbReference>
<feature type="binding site" evidence="9">
    <location>
        <position position="123"/>
    </location>
    <ligand>
        <name>NADPH</name>
        <dbReference type="ChEBI" id="CHEBI:57783"/>
    </ligand>
</feature>
<evidence type="ECO:0000313" key="13">
    <source>
        <dbReference type="EMBL" id="AYQ72016.1"/>
    </source>
</evidence>
<feature type="binding site" evidence="9">
    <location>
        <position position="215"/>
    </location>
    <ligand>
        <name>1-deoxy-D-xylulose 5-phosphate</name>
        <dbReference type="ChEBI" id="CHEBI:57792"/>
    </ligand>
</feature>
<feature type="binding site" evidence="9">
    <location>
        <position position="38"/>
    </location>
    <ligand>
        <name>NADPH</name>
        <dbReference type="ChEBI" id="CHEBI:57783"/>
    </ligand>
</feature>
<comment type="function">
    <text evidence="9">Catalyzes the NADPH-dependent rearrangement and reduction of 1-deoxy-D-xylulose-5-phosphate (DXP) to 2-C-methyl-D-erythritol 4-phosphate (MEP).</text>
</comment>
<evidence type="ECO:0000256" key="4">
    <source>
        <dbReference type="ARBA" id="ARBA00022857"/>
    </source>
</evidence>
<dbReference type="GO" id="GO:0030604">
    <property type="term" value="F:1-deoxy-D-xylulose-5-phosphate reductoisomerase activity"/>
    <property type="evidence" value="ECO:0007669"/>
    <property type="project" value="UniProtKB-UniRule"/>
</dbReference>
<feature type="binding site" evidence="9">
    <location>
        <position position="148"/>
    </location>
    <ligand>
        <name>1-deoxy-D-xylulose 5-phosphate</name>
        <dbReference type="ChEBI" id="CHEBI:57792"/>
    </ligand>
</feature>
<protein>
    <recommendedName>
        <fullName evidence="9">1-deoxy-D-xylulose 5-phosphate reductoisomerase</fullName>
        <shortName evidence="9">DXP reductoisomerase</shortName>
        <ecNumber evidence="9">1.1.1.267</ecNumber>
    </recommendedName>
    <alternativeName>
        <fullName evidence="9">1-deoxyxylulose-5-phosphate reductoisomerase</fullName>
    </alternativeName>
    <alternativeName>
        <fullName evidence="9">2-C-methyl-D-erythritol 4-phosphate synthase</fullName>
    </alternativeName>
</protein>
<accession>A0A3G3JUW5</accession>
<feature type="binding site" evidence="9">
    <location>
        <position position="147"/>
    </location>
    <ligand>
        <name>Mn(2+)</name>
        <dbReference type="ChEBI" id="CHEBI:29035"/>
    </ligand>
</feature>
<evidence type="ECO:0000256" key="2">
    <source>
        <dbReference type="ARBA" id="ARBA00006825"/>
    </source>
</evidence>
<evidence type="ECO:0000256" key="5">
    <source>
        <dbReference type="ARBA" id="ARBA00023002"/>
    </source>
</evidence>
<dbReference type="UniPathway" id="UPA00056">
    <property type="reaction ID" value="UER00092"/>
</dbReference>
<proteinExistence type="inferred from homology"/>
<feature type="binding site" evidence="9">
    <location>
        <position position="173"/>
    </location>
    <ligand>
        <name>1-deoxy-D-xylulose 5-phosphate</name>
        <dbReference type="ChEBI" id="CHEBI:57792"/>
    </ligand>
</feature>
<dbReference type="FunFam" id="3.40.50.720:FF:000045">
    <property type="entry name" value="1-deoxy-D-xylulose 5-phosphate reductoisomerase"/>
    <property type="match status" value="1"/>
</dbReference>
<dbReference type="NCBIfam" id="TIGR00243">
    <property type="entry name" value="Dxr"/>
    <property type="match status" value="1"/>
</dbReference>
<dbReference type="InterPro" id="IPR013644">
    <property type="entry name" value="DXP_reductoisomerase_C"/>
</dbReference>